<evidence type="ECO:0000256" key="2">
    <source>
        <dbReference type="ARBA" id="ARBA00022771"/>
    </source>
</evidence>
<keyword evidence="3" id="KW-0862">Zinc</keyword>
<proteinExistence type="predicted"/>
<evidence type="ECO:0000313" key="6">
    <source>
        <dbReference type="EMBL" id="KAG5643989.1"/>
    </source>
</evidence>
<dbReference type="PROSITE" id="PS50865">
    <property type="entry name" value="ZF_MYND_2"/>
    <property type="match status" value="1"/>
</dbReference>
<evidence type="ECO:0000313" key="7">
    <source>
        <dbReference type="Proteomes" id="UP000775547"/>
    </source>
</evidence>
<dbReference type="SUPFAM" id="SSF144232">
    <property type="entry name" value="HIT/MYND zinc finger-like"/>
    <property type="match status" value="1"/>
</dbReference>
<accession>A0A9P7G509</accession>
<evidence type="ECO:0000256" key="3">
    <source>
        <dbReference type="ARBA" id="ARBA00022833"/>
    </source>
</evidence>
<comment type="caution">
    <text evidence="6">The sequence shown here is derived from an EMBL/GenBank/DDBJ whole genome shotgun (WGS) entry which is preliminary data.</text>
</comment>
<dbReference type="GO" id="GO:0008270">
    <property type="term" value="F:zinc ion binding"/>
    <property type="evidence" value="ECO:0007669"/>
    <property type="project" value="UniProtKB-KW"/>
</dbReference>
<protein>
    <recommendedName>
        <fullName evidence="5">MYND-type domain-containing protein</fullName>
    </recommendedName>
</protein>
<dbReference type="OrthoDB" id="2955081at2759"/>
<dbReference type="AlphaFoldDB" id="A0A9P7G509"/>
<gene>
    <name evidence="6" type="ORF">DXG03_009279</name>
</gene>
<reference evidence="6" key="2">
    <citation type="submission" date="2021-10" db="EMBL/GenBank/DDBJ databases">
        <title>Phylogenomics reveals ancestral predisposition of the termite-cultivated fungus Termitomyces towards a domesticated lifestyle.</title>
        <authorList>
            <person name="Auxier B."/>
            <person name="Grum-Grzhimaylo A."/>
            <person name="Cardenas M.E."/>
            <person name="Lodge J.D."/>
            <person name="Laessoe T."/>
            <person name="Pedersen O."/>
            <person name="Smith M.E."/>
            <person name="Kuyper T.W."/>
            <person name="Franco-Molano E.A."/>
            <person name="Baroni T.J."/>
            <person name="Aanen D.K."/>
        </authorList>
    </citation>
    <scope>NUCLEOTIDE SEQUENCE</scope>
    <source>
        <strain evidence="6">AP01</strain>
        <tissue evidence="6">Mycelium</tissue>
    </source>
</reference>
<evidence type="ECO:0000256" key="4">
    <source>
        <dbReference type="PROSITE-ProRule" id="PRU00134"/>
    </source>
</evidence>
<feature type="domain" description="MYND-type" evidence="5">
    <location>
        <begin position="471"/>
        <end position="513"/>
    </location>
</feature>
<dbReference type="EMBL" id="JABCKV010000087">
    <property type="protein sequence ID" value="KAG5643989.1"/>
    <property type="molecule type" value="Genomic_DNA"/>
</dbReference>
<keyword evidence="2 4" id="KW-0863">Zinc-finger</keyword>
<reference evidence="6" key="1">
    <citation type="submission" date="2020-07" db="EMBL/GenBank/DDBJ databases">
        <authorList>
            <person name="Nieuwenhuis M."/>
            <person name="Van De Peppel L.J.J."/>
        </authorList>
    </citation>
    <scope>NUCLEOTIDE SEQUENCE</scope>
    <source>
        <strain evidence="6">AP01</strain>
        <tissue evidence="6">Mycelium</tissue>
    </source>
</reference>
<dbReference type="Gene3D" id="6.10.140.2220">
    <property type="match status" value="1"/>
</dbReference>
<keyword evidence="1" id="KW-0479">Metal-binding</keyword>
<sequence>MPRFLLPNFPAGSAPDNRKTIPWDELGDEVKLLVKRAADGSLEGLRVFVAWIELDKLTARQERIVPIVYRYLANDPPDDLTTEAGILSCNLASASLEGVLQTLLWQLTEEDIATCLSMKYLTRQWPTIWKWIQCLYTRIYSNQLFRESRQPPVEGTNDHRTVLAIRFLFVVLDPFPIFKTMLQTPEFIPVLIDVWFRLSETRSSPAQISQSWLRLTTHFQNTMTDQNTVALILEPFEGDMSRFAGLLLRNLRALTNKSFNFGGANILMGVLPVVHCLSSTSLLIPGLNEALLSRHSMIEVMRTLQFSLDAKVNQPLEHVPGYSVRSCVWGCLTYVETASRFTDGFTWITQAVRSKLIISLLKSVLLPKEPDDAIRNHPYLENALKHTSLEAIRQRFVTIVTIFSIFSIYRSFVRELERAMADPQIHILEAQLPRDGTLWESWEHFKSLLKERSTVKRAFDKTGKYSQECSAADCDQRETKSYFKICSACQSSVYCSKDCQARDWKSGRHRIYCDKLQKHRAEGISSPISEHDHQFIQYITEHYIREHRVSLARARSAVFIDSHYRSEDIVIYIEYAGPALGFVVDEPREFPPALYDALMARGPRAKRNSPEPLFFLVVDIPYGKTHQMSIFGADQADSPNFWVRRLLDETPCGGNHTTLVAHADEWFRDHSPFFTLAGAQSTPSIFDCPYDIDS</sequence>
<keyword evidence="7" id="KW-1185">Reference proteome</keyword>
<evidence type="ECO:0000259" key="5">
    <source>
        <dbReference type="PROSITE" id="PS50865"/>
    </source>
</evidence>
<dbReference type="Proteomes" id="UP000775547">
    <property type="component" value="Unassembled WGS sequence"/>
</dbReference>
<dbReference type="InterPro" id="IPR002893">
    <property type="entry name" value="Znf_MYND"/>
</dbReference>
<organism evidence="6 7">
    <name type="scientific">Asterophora parasitica</name>
    <dbReference type="NCBI Taxonomy" id="117018"/>
    <lineage>
        <taxon>Eukaryota</taxon>
        <taxon>Fungi</taxon>
        <taxon>Dikarya</taxon>
        <taxon>Basidiomycota</taxon>
        <taxon>Agaricomycotina</taxon>
        <taxon>Agaricomycetes</taxon>
        <taxon>Agaricomycetidae</taxon>
        <taxon>Agaricales</taxon>
        <taxon>Tricholomatineae</taxon>
        <taxon>Lyophyllaceae</taxon>
        <taxon>Asterophora</taxon>
    </lineage>
</organism>
<dbReference type="Pfam" id="PF01753">
    <property type="entry name" value="zf-MYND"/>
    <property type="match status" value="1"/>
</dbReference>
<evidence type="ECO:0000256" key="1">
    <source>
        <dbReference type="ARBA" id="ARBA00022723"/>
    </source>
</evidence>
<name>A0A9P7G509_9AGAR</name>